<dbReference type="GO" id="GO:0009252">
    <property type="term" value="P:peptidoglycan biosynthetic process"/>
    <property type="evidence" value="ECO:0007669"/>
    <property type="project" value="UniProtKB-KW"/>
</dbReference>
<dbReference type="InterPro" id="IPR050644">
    <property type="entry name" value="PG_Glycine_Bridge_Synth"/>
</dbReference>
<evidence type="ECO:0000313" key="7">
    <source>
        <dbReference type="EMBL" id="CAB4724560.1"/>
    </source>
</evidence>
<name>A0A6J6RPY9_9ZZZZ</name>
<keyword evidence="3" id="KW-0133">Cell shape</keyword>
<dbReference type="PANTHER" id="PTHR36174">
    <property type="entry name" value="LIPID II:GLYCINE GLYCYLTRANSFERASE"/>
    <property type="match status" value="1"/>
</dbReference>
<keyword evidence="2" id="KW-0808">Transferase</keyword>
<evidence type="ECO:0000256" key="5">
    <source>
        <dbReference type="ARBA" id="ARBA00023315"/>
    </source>
</evidence>
<reference evidence="7" key="1">
    <citation type="submission" date="2020-05" db="EMBL/GenBank/DDBJ databases">
        <authorList>
            <person name="Chiriac C."/>
            <person name="Salcher M."/>
            <person name="Ghai R."/>
            <person name="Kavagutti S V."/>
        </authorList>
    </citation>
    <scope>NUCLEOTIDE SEQUENCE</scope>
</reference>
<dbReference type="Pfam" id="PF02388">
    <property type="entry name" value="FemAB"/>
    <property type="match status" value="2"/>
</dbReference>
<gene>
    <name evidence="7" type="ORF">UFOPK2659_00884</name>
</gene>
<dbReference type="PROSITE" id="PS51191">
    <property type="entry name" value="FEMABX"/>
    <property type="match status" value="1"/>
</dbReference>
<dbReference type="InterPro" id="IPR016181">
    <property type="entry name" value="Acyl_CoA_acyltransferase"/>
</dbReference>
<evidence type="ECO:0000256" key="1">
    <source>
        <dbReference type="ARBA" id="ARBA00009943"/>
    </source>
</evidence>
<evidence type="ECO:0000256" key="4">
    <source>
        <dbReference type="ARBA" id="ARBA00022984"/>
    </source>
</evidence>
<dbReference type="EMBL" id="CAEZYJ010000134">
    <property type="protein sequence ID" value="CAB4724560.1"/>
    <property type="molecule type" value="Genomic_DNA"/>
</dbReference>
<dbReference type="GO" id="GO:0008360">
    <property type="term" value="P:regulation of cell shape"/>
    <property type="evidence" value="ECO:0007669"/>
    <property type="project" value="UniProtKB-KW"/>
</dbReference>
<dbReference type="InterPro" id="IPR003447">
    <property type="entry name" value="FEMABX"/>
</dbReference>
<evidence type="ECO:0000256" key="2">
    <source>
        <dbReference type="ARBA" id="ARBA00022679"/>
    </source>
</evidence>
<evidence type="ECO:0000256" key="6">
    <source>
        <dbReference type="ARBA" id="ARBA00023316"/>
    </source>
</evidence>
<dbReference type="SUPFAM" id="SSF55729">
    <property type="entry name" value="Acyl-CoA N-acyltransferases (Nat)"/>
    <property type="match status" value="2"/>
</dbReference>
<evidence type="ECO:0000256" key="3">
    <source>
        <dbReference type="ARBA" id="ARBA00022960"/>
    </source>
</evidence>
<accession>A0A6J6RPY9</accession>
<keyword evidence="6" id="KW-0961">Cell wall biogenesis/degradation</keyword>
<dbReference type="GO" id="GO:0071555">
    <property type="term" value="P:cell wall organization"/>
    <property type="evidence" value="ECO:0007669"/>
    <property type="project" value="UniProtKB-KW"/>
</dbReference>
<protein>
    <submittedName>
        <fullName evidence="7">Unannotated protein</fullName>
    </submittedName>
</protein>
<dbReference type="PANTHER" id="PTHR36174:SF1">
    <property type="entry name" value="LIPID II:GLYCINE GLYCYLTRANSFERASE"/>
    <property type="match status" value="1"/>
</dbReference>
<proteinExistence type="inferred from homology"/>
<organism evidence="7">
    <name type="scientific">freshwater metagenome</name>
    <dbReference type="NCBI Taxonomy" id="449393"/>
    <lineage>
        <taxon>unclassified sequences</taxon>
        <taxon>metagenomes</taxon>
        <taxon>ecological metagenomes</taxon>
    </lineage>
</organism>
<sequence length="372" mass="42085">MEILQITPEQAQAFLESEVAANEIDPSFLQTPAWAQVKAGWGSKVIGFYEEEKLLGTALVLARKIPKLNRYFLYIPEGPALAAKYLEQAIPLLREYAISQNGFALRVGPMVIKNRWESEAIKEALADESKKSLQQVTPTWINPDANAIKNILRSNGFNPSVDDVNGFAAGQPKYIYQLALTGKSEADVLAGFNQLWRRNIKKGEKENVEVIRGSRADLAKFHKVYLETAARDHFTPRPLSYFEKMWDAMRKNNENNFTLFLAKWNETIIAATILITLNKHSWYLYGASSAYGREARGSNVLQWAMMQQSLKSHCDIYDLRGITSTVDQNDAHAGLIQFKVGVGGYATELIGEWDLPLNKLLYRAFRAYLNRK</sequence>
<comment type="similarity">
    <text evidence="1">Belongs to the FemABX family.</text>
</comment>
<dbReference type="AlphaFoldDB" id="A0A6J6RPY9"/>
<keyword evidence="5" id="KW-0012">Acyltransferase</keyword>
<dbReference type="Gene3D" id="3.40.630.30">
    <property type="match status" value="2"/>
</dbReference>
<keyword evidence="4" id="KW-0573">Peptidoglycan synthesis</keyword>
<dbReference type="GO" id="GO:0016755">
    <property type="term" value="F:aminoacyltransferase activity"/>
    <property type="evidence" value="ECO:0007669"/>
    <property type="project" value="InterPro"/>
</dbReference>